<evidence type="ECO:0000313" key="2">
    <source>
        <dbReference type="Proteomes" id="UP001162834"/>
    </source>
</evidence>
<name>A0A9E6XT23_9ACTN</name>
<proteinExistence type="predicted"/>
<protein>
    <submittedName>
        <fullName evidence="1">Uncharacterized protein</fullName>
    </submittedName>
</protein>
<dbReference type="Proteomes" id="UP001162834">
    <property type="component" value="Chromosome"/>
</dbReference>
<evidence type="ECO:0000313" key="1">
    <source>
        <dbReference type="EMBL" id="UGS34113.1"/>
    </source>
</evidence>
<gene>
    <name evidence="1" type="ORF">DSM104329_00484</name>
</gene>
<keyword evidence="2" id="KW-1185">Reference proteome</keyword>
<accession>A0A9E6XT23</accession>
<dbReference type="EMBL" id="CP087164">
    <property type="protein sequence ID" value="UGS34113.1"/>
    <property type="molecule type" value="Genomic_DNA"/>
</dbReference>
<dbReference type="KEGG" id="sbae:DSM104329_00484"/>
<organism evidence="1 2">
    <name type="scientific">Capillimicrobium parvum</name>
    <dbReference type="NCBI Taxonomy" id="2884022"/>
    <lineage>
        <taxon>Bacteria</taxon>
        <taxon>Bacillati</taxon>
        <taxon>Actinomycetota</taxon>
        <taxon>Thermoleophilia</taxon>
        <taxon>Solirubrobacterales</taxon>
        <taxon>Capillimicrobiaceae</taxon>
        <taxon>Capillimicrobium</taxon>
    </lineage>
</organism>
<sequence length="94" mass="10530">MERSAVRLPPDVTPPFDVYVNGVPQQEGTDYERRGRVLVFHQALAQEGKLGFGRWLLGAFGIGTYRAHHSVDVRYTLPDGRPMVAENLPVEPRA</sequence>
<dbReference type="RefSeq" id="WP_259313802.1">
    <property type="nucleotide sequence ID" value="NZ_CP087164.1"/>
</dbReference>
<reference evidence="1" key="1">
    <citation type="journal article" date="2022" name="Int. J. Syst. Evol. Microbiol.">
        <title>Pseudomonas aegrilactucae sp. nov. and Pseudomonas morbosilactucae sp. nov., pathogens causing bacterial rot of lettuce in Japan.</title>
        <authorList>
            <person name="Sawada H."/>
            <person name="Fujikawa T."/>
            <person name="Satou M."/>
        </authorList>
    </citation>
    <scope>NUCLEOTIDE SEQUENCE</scope>
    <source>
        <strain evidence="1">0166_1</strain>
    </source>
</reference>
<dbReference type="AlphaFoldDB" id="A0A9E6XT23"/>